<dbReference type="GO" id="GO:0008270">
    <property type="term" value="F:zinc ion binding"/>
    <property type="evidence" value="ECO:0007669"/>
    <property type="project" value="UniProtKB-KW"/>
</dbReference>
<dbReference type="Pfam" id="PF00105">
    <property type="entry name" value="zf-C4"/>
    <property type="match status" value="1"/>
</dbReference>
<protein>
    <submittedName>
        <fullName evidence="11">Uncharacterized protein</fullName>
    </submittedName>
</protein>
<keyword evidence="3" id="KW-0862">Zinc</keyword>
<dbReference type="GO" id="GO:0000978">
    <property type="term" value="F:RNA polymerase II cis-regulatory region sequence-specific DNA binding"/>
    <property type="evidence" value="ECO:0007669"/>
    <property type="project" value="TreeGrafter"/>
</dbReference>
<evidence type="ECO:0000256" key="2">
    <source>
        <dbReference type="ARBA" id="ARBA00022771"/>
    </source>
</evidence>
<dbReference type="Pfam" id="PF00104">
    <property type="entry name" value="Hormone_recep"/>
    <property type="match status" value="1"/>
</dbReference>
<evidence type="ECO:0000256" key="3">
    <source>
        <dbReference type="ARBA" id="ARBA00022833"/>
    </source>
</evidence>
<dbReference type="PROSITE" id="PS51843">
    <property type="entry name" value="NR_LBD"/>
    <property type="match status" value="1"/>
</dbReference>
<reference evidence="11" key="1">
    <citation type="submission" date="2021-02" db="EMBL/GenBank/DDBJ databases">
        <authorList>
            <person name="Nowell W R."/>
        </authorList>
    </citation>
    <scope>NUCLEOTIDE SEQUENCE</scope>
</reference>
<accession>A0A815PL04</accession>
<dbReference type="SMART" id="SM00399">
    <property type="entry name" value="ZnF_C4"/>
    <property type="match status" value="1"/>
</dbReference>
<name>A0A815PL04_ADIRI</name>
<feature type="domain" description="Nuclear receptor" evidence="9">
    <location>
        <begin position="88"/>
        <end position="165"/>
    </location>
</feature>
<dbReference type="Gene3D" id="1.10.565.10">
    <property type="entry name" value="Retinoid X Receptor"/>
    <property type="match status" value="1"/>
</dbReference>
<dbReference type="InterPro" id="IPR035500">
    <property type="entry name" value="NHR-like_dom_sf"/>
</dbReference>
<dbReference type="GO" id="GO:0004879">
    <property type="term" value="F:nuclear receptor activity"/>
    <property type="evidence" value="ECO:0007669"/>
    <property type="project" value="TreeGrafter"/>
</dbReference>
<keyword evidence="6" id="KW-0804">Transcription</keyword>
<keyword evidence="5" id="KW-0238">DNA-binding</keyword>
<dbReference type="PRINTS" id="PR00047">
    <property type="entry name" value="STROIDFINGER"/>
</dbReference>
<keyword evidence="7" id="KW-0675">Receptor</keyword>
<dbReference type="GO" id="GO:0000122">
    <property type="term" value="P:negative regulation of transcription by RNA polymerase II"/>
    <property type="evidence" value="ECO:0007669"/>
    <property type="project" value="TreeGrafter"/>
</dbReference>
<dbReference type="GO" id="GO:0045944">
    <property type="term" value="P:positive regulation of transcription by RNA polymerase II"/>
    <property type="evidence" value="ECO:0007669"/>
    <property type="project" value="TreeGrafter"/>
</dbReference>
<dbReference type="SUPFAM" id="SSF57716">
    <property type="entry name" value="Glucocorticoid receptor-like (DNA-binding domain)"/>
    <property type="match status" value="1"/>
</dbReference>
<dbReference type="EMBL" id="CAJNOJ010000445">
    <property type="protein sequence ID" value="CAF1450817.1"/>
    <property type="molecule type" value="Genomic_DNA"/>
</dbReference>
<evidence type="ECO:0000256" key="1">
    <source>
        <dbReference type="ARBA" id="ARBA00022723"/>
    </source>
</evidence>
<gene>
    <name evidence="11" type="ORF">EDS130_LOCUS39505</name>
</gene>
<dbReference type="PANTHER" id="PTHR24082:SF283">
    <property type="entry name" value="NUCLEAR HORMONE RECEPTOR HR96"/>
    <property type="match status" value="1"/>
</dbReference>
<feature type="domain" description="NR LBD" evidence="10">
    <location>
        <begin position="230"/>
        <end position="472"/>
    </location>
</feature>
<dbReference type="OrthoDB" id="6159439at2759"/>
<dbReference type="AlphaFoldDB" id="A0A815PL04"/>
<keyword evidence="8" id="KW-0539">Nucleus</keyword>
<organism evidence="11 12">
    <name type="scientific">Adineta ricciae</name>
    <name type="common">Rotifer</name>
    <dbReference type="NCBI Taxonomy" id="249248"/>
    <lineage>
        <taxon>Eukaryota</taxon>
        <taxon>Metazoa</taxon>
        <taxon>Spiralia</taxon>
        <taxon>Gnathifera</taxon>
        <taxon>Rotifera</taxon>
        <taxon>Eurotatoria</taxon>
        <taxon>Bdelloidea</taxon>
        <taxon>Adinetida</taxon>
        <taxon>Adinetidae</taxon>
        <taxon>Adineta</taxon>
    </lineage>
</organism>
<evidence type="ECO:0000256" key="7">
    <source>
        <dbReference type="ARBA" id="ARBA00023170"/>
    </source>
</evidence>
<dbReference type="GO" id="GO:0030154">
    <property type="term" value="P:cell differentiation"/>
    <property type="evidence" value="ECO:0007669"/>
    <property type="project" value="TreeGrafter"/>
</dbReference>
<dbReference type="PANTHER" id="PTHR24082">
    <property type="entry name" value="NUCLEAR HORMONE RECEPTOR"/>
    <property type="match status" value="1"/>
</dbReference>
<dbReference type="InterPro" id="IPR013088">
    <property type="entry name" value="Znf_NHR/GATA"/>
</dbReference>
<dbReference type="InterPro" id="IPR000536">
    <property type="entry name" value="Nucl_hrmn_rcpt_lig-bd"/>
</dbReference>
<dbReference type="InterPro" id="IPR001628">
    <property type="entry name" value="Znf_hrmn_rcpt"/>
</dbReference>
<keyword evidence="1" id="KW-0479">Metal-binding</keyword>
<keyword evidence="4" id="KW-0805">Transcription regulation</keyword>
<dbReference type="PROSITE" id="PS00031">
    <property type="entry name" value="NUCLEAR_REC_DBD_1"/>
    <property type="match status" value="1"/>
</dbReference>
<evidence type="ECO:0000259" key="10">
    <source>
        <dbReference type="PROSITE" id="PS51843"/>
    </source>
</evidence>
<dbReference type="Proteomes" id="UP000663852">
    <property type="component" value="Unassembled WGS sequence"/>
</dbReference>
<evidence type="ECO:0000313" key="11">
    <source>
        <dbReference type="EMBL" id="CAF1450817.1"/>
    </source>
</evidence>
<dbReference type="SUPFAM" id="SSF48508">
    <property type="entry name" value="Nuclear receptor ligand-binding domain"/>
    <property type="match status" value="1"/>
</dbReference>
<evidence type="ECO:0000256" key="5">
    <source>
        <dbReference type="ARBA" id="ARBA00023125"/>
    </source>
</evidence>
<proteinExistence type="predicted"/>
<sequence length="472" mass="54529">MASQRQMLILTSNEDLIRQFAANKPLNTHIIDLNNDQQISSTDNPINRALLAKIFQSNSNQDQLYKQALDQPRPKKLKTASVRKKSTDLVCVICGDRAIGFNYDAVSCNSCKEFFRRNAHHPIENIRCLKSRGQCPVGYEMRRKCARCRLDKCLRMGMRRDSILTEEQKQEKRKQLEENRCLAINNSTLPETLSNIVASVDDIEELMKNFGDNMLFNDSNNMLLDILSVDDWLTIETVQSAFTAYLYFPHLHCCDYYDLTSETSAIISWSQFVGKVILCYINFFRQIDDFENLHPDDRFNLIKYNIFSLSSIGKSYNYKSTNDCCANNNCEASRKLRELFRLCGAPITLYESFVNIISSLVDITDQDPIFLSLLSVILLFSRGLSMSDDESILNDPCRVNQVHLRYTTILWNYLVNKHGEIEAQKGFIRLLQIILRLQFIVEQCRETLHKQLIMSNIFDKIAPLMQAVLHIS</sequence>
<dbReference type="PROSITE" id="PS51030">
    <property type="entry name" value="NUCLEAR_REC_DBD_2"/>
    <property type="match status" value="1"/>
</dbReference>
<evidence type="ECO:0000256" key="8">
    <source>
        <dbReference type="ARBA" id="ARBA00023242"/>
    </source>
</evidence>
<evidence type="ECO:0000256" key="4">
    <source>
        <dbReference type="ARBA" id="ARBA00023015"/>
    </source>
</evidence>
<dbReference type="InterPro" id="IPR050234">
    <property type="entry name" value="Nuclear_hormone_rcpt_NR1"/>
</dbReference>
<evidence type="ECO:0000313" key="12">
    <source>
        <dbReference type="Proteomes" id="UP000663852"/>
    </source>
</evidence>
<evidence type="ECO:0000259" key="9">
    <source>
        <dbReference type="PROSITE" id="PS51030"/>
    </source>
</evidence>
<comment type="caution">
    <text evidence="11">The sequence shown here is derived from an EMBL/GenBank/DDBJ whole genome shotgun (WGS) entry which is preliminary data.</text>
</comment>
<keyword evidence="2" id="KW-0863">Zinc-finger</keyword>
<evidence type="ECO:0000256" key="6">
    <source>
        <dbReference type="ARBA" id="ARBA00023163"/>
    </source>
</evidence>
<dbReference type="Gene3D" id="3.30.50.10">
    <property type="entry name" value="Erythroid Transcription Factor GATA-1, subunit A"/>
    <property type="match status" value="1"/>
</dbReference>